<organism evidence="3 4">
    <name type="scientific">Tahibacter harae</name>
    <dbReference type="NCBI Taxonomy" id="2963937"/>
    <lineage>
        <taxon>Bacteria</taxon>
        <taxon>Pseudomonadati</taxon>
        <taxon>Pseudomonadota</taxon>
        <taxon>Gammaproteobacteria</taxon>
        <taxon>Lysobacterales</taxon>
        <taxon>Rhodanobacteraceae</taxon>
        <taxon>Tahibacter</taxon>
    </lineage>
</organism>
<dbReference type="SUPFAM" id="SSF53756">
    <property type="entry name" value="UDP-Glycosyltransferase/glycogen phosphorylase"/>
    <property type="match status" value="1"/>
</dbReference>
<dbReference type="Gene3D" id="3.40.50.2000">
    <property type="entry name" value="Glycogen Phosphorylase B"/>
    <property type="match status" value="2"/>
</dbReference>
<accession>A0ABT1QNZ4</accession>
<dbReference type="RefSeq" id="WP_255910701.1">
    <property type="nucleotide sequence ID" value="NZ_JANFQO010000002.1"/>
</dbReference>
<feature type="domain" description="Erythromycin biosynthesis protein CIII-like C-terminal" evidence="2">
    <location>
        <begin position="275"/>
        <end position="374"/>
    </location>
</feature>
<evidence type="ECO:0000259" key="2">
    <source>
        <dbReference type="Pfam" id="PF06722"/>
    </source>
</evidence>
<dbReference type="InterPro" id="IPR004276">
    <property type="entry name" value="GlycoTrans_28_N"/>
</dbReference>
<evidence type="ECO:0000313" key="3">
    <source>
        <dbReference type="EMBL" id="MCQ4163487.1"/>
    </source>
</evidence>
<gene>
    <name evidence="3" type="ORF">NM961_02065</name>
</gene>
<name>A0ABT1QNZ4_9GAMM</name>
<proteinExistence type="predicted"/>
<feature type="domain" description="Glycosyltransferase family 28 N-terminal" evidence="1">
    <location>
        <begin position="3"/>
        <end position="61"/>
    </location>
</feature>
<dbReference type="CDD" id="cd03784">
    <property type="entry name" value="GT1_Gtf-like"/>
    <property type="match status" value="1"/>
</dbReference>
<dbReference type="Pfam" id="PF06722">
    <property type="entry name" value="EryCIII-like_C"/>
    <property type="match status" value="1"/>
</dbReference>
<dbReference type="EMBL" id="JANFQO010000002">
    <property type="protein sequence ID" value="MCQ4163487.1"/>
    <property type="molecule type" value="Genomic_DNA"/>
</dbReference>
<sequence length="400" mass="42911">MRVFVLALGSGGDFYPLLASAIGLAARGHTVTVLAGDWHEPSVRAAGLDFHPVLSSEEFARIGPMAQSLATPGGTWVAFFQHGVMPTVAPVYDYVAARVEPGNTLLVAPVQGIGLRLIEERFGVPLVTLLLQPRVHDWDQTNDEATRRFDAMYGPLINRHRRRYGLPPLGRSFKGWMVDTARMVGLFPAWFLSPQVDLPNQGRLSDFVLFDPAPAQATPPQLDAFLARHDAPLVFTYGTANRAVAEFFAAAAQACGELGRAAVFLTPHRHLLPDPLPPHVLQLDYVPLAALLPYSECLIHHGGIGTCAQALRAGIAQVIVPGAFDQYSNAVRVEALGVGKALAPHLLNAASLAGVLRGALDDPAVAARCRAVAARFAPGDGVEQCCEAILELAGRMPERR</sequence>
<evidence type="ECO:0000313" key="4">
    <source>
        <dbReference type="Proteomes" id="UP001165498"/>
    </source>
</evidence>
<comment type="caution">
    <text evidence="3">The sequence shown here is derived from an EMBL/GenBank/DDBJ whole genome shotgun (WGS) entry which is preliminary data.</text>
</comment>
<dbReference type="PANTHER" id="PTHR48050">
    <property type="entry name" value="STEROL 3-BETA-GLUCOSYLTRANSFERASE"/>
    <property type="match status" value="1"/>
</dbReference>
<dbReference type="Pfam" id="PF03033">
    <property type="entry name" value="Glyco_transf_28"/>
    <property type="match status" value="1"/>
</dbReference>
<dbReference type="Proteomes" id="UP001165498">
    <property type="component" value="Unassembled WGS sequence"/>
</dbReference>
<dbReference type="InterPro" id="IPR010610">
    <property type="entry name" value="EryCIII-like_C"/>
</dbReference>
<dbReference type="InterPro" id="IPR002213">
    <property type="entry name" value="UDP_glucos_trans"/>
</dbReference>
<keyword evidence="4" id="KW-1185">Reference proteome</keyword>
<evidence type="ECO:0000259" key="1">
    <source>
        <dbReference type="Pfam" id="PF03033"/>
    </source>
</evidence>
<protein>
    <submittedName>
        <fullName evidence="3">Glycosyltransferase</fullName>
    </submittedName>
</protein>
<dbReference type="PANTHER" id="PTHR48050:SF13">
    <property type="entry name" value="STEROL 3-BETA-GLUCOSYLTRANSFERASE UGT80A2"/>
    <property type="match status" value="1"/>
</dbReference>
<dbReference type="InterPro" id="IPR050426">
    <property type="entry name" value="Glycosyltransferase_28"/>
</dbReference>
<reference evidence="3" key="1">
    <citation type="submission" date="2022-07" db="EMBL/GenBank/DDBJ databases">
        <title>Tahibacter sp., a new gammaproteobacterium isolated from the silt sample collected at pig farm.</title>
        <authorList>
            <person name="Chen H."/>
        </authorList>
    </citation>
    <scope>NUCLEOTIDE SEQUENCE</scope>
    <source>
        <strain evidence="3">P2K</strain>
    </source>
</reference>